<keyword evidence="6" id="KW-1133">Transmembrane helix</keyword>
<sequence>MVGANAEVLGAYIEPLVTYAKERVPEAHRGATPFKILATAGMRLIPESDASALYARAYAAVRGFATRRDDVRTISGEDEAYFAALAVNYAFGVVDARGTRRGNDDLLGALDLGGASAQIAVPVKGLGSRVTSADFRVATFLGYGVERVASRYAKIGANDPCGGGSSDAFESCARAISKLLGIAECRRSRNLTCALPELFFGGVGTTTRAAIRSPRFRADDEKISEESKLVATSSYYYAWVTLPSVLRHLNGSELVLDRIERDWPAPSLDAVREGARLLCSTPSEKLESLAASGGRWDRALGNAERRRAELPRRCFDLAYVDILLASVFGLPTDLPNVVSVATKVGAVDLDWTLGVVLHDARRRRRRRRRRRHVFDDWWRPLLCALLALLLIVVYVARRRKRSTKRKRDDPKRRWGGKTPTPTSPPKDPTIIDHDFKADDVIYPRRAHSPQRTTTFMTKTPERSRNRSWPRLYQKYQPVLGGGGGGGVSASPA</sequence>
<feature type="binding site" evidence="4">
    <location>
        <begin position="114"/>
        <end position="118"/>
    </location>
    <ligand>
        <name>ATP</name>
        <dbReference type="ChEBI" id="CHEBI:30616"/>
    </ligand>
</feature>
<dbReference type="Gene3D" id="3.30.420.40">
    <property type="match status" value="1"/>
</dbReference>
<evidence type="ECO:0000256" key="6">
    <source>
        <dbReference type="SAM" id="Phobius"/>
    </source>
</evidence>
<dbReference type="GO" id="GO:0009134">
    <property type="term" value="P:nucleoside diphosphate catabolic process"/>
    <property type="evidence" value="ECO:0007669"/>
    <property type="project" value="TreeGrafter"/>
</dbReference>
<comment type="similarity">
    <text evidence="1">Belongs to the GDA1/CD39 NTPase family.</text>
</comment>
<organism evidence="7 8">
    <name type="scientific">Chrysophaeum taylorii</name>
    <dbReference type="NCBI Taxonomy" id="2483200"/>
    <lineage>
        <taxon>Eukaryota</taxon>
        <taxon>Sar</taxon>
        <taxon>Stramenopiles</taxon>
        <taxon>Ochrophyta</taxon>
        <taxon>Pelagophyceae</taxon>
        <taxon>Pelagomonadales</taxon>
        <taxon>Pelagomonadaceae</taxon>
        <taxon>Chrysophaeum</taxon>
    </lineage>
</organism>
<dbReference type="Pfam" id="PF01150">
    <property type="entry name" value="GDA1_CD39"/>
    <property type="match status" value="1"/>
</dbReference>
<protein>
    <submittedName>
        <fullName evidence="7">Uncharacterized protein</fullName>
    </submittedName>
</protein>
<proteinExistence type="inferred from homology"/>
<feature type="active site" description="Proton acceptor" evidence="3">
    <location>
        <position position="79"/>
    </location>
</feature>
<evidence type="ECO:0000256" key="2">
    <source>
        <dbReference type="ARBA" id="ARBA00022801"/>
    </source>
</evidence>
<feature type="compositionally biased region" description="Gly residues" evidence="5">
    <location>
        <begin position="479"/>
        <end position="492"/>
    </location>
</feature>
<keyword evidence="8" id="KW-1185">Reference proteome</keyword>
<dbReference type="AlphaFoldDB" id="A0AAD7UBJ7"/>
<feature type="region of interest" description="Disordered" evidence="5">
    <location>
        <begin position="446"/>
        <end position="492"/>
    </location>
</feature>
<dbReference type="GO" id="GO:0005524">
    <property type="term" value="F:ATP binding"/>
    <property type="evidence" value="ECO:0007669"/>
    <property type="project" value="UniProtKB-KW"/>
</dbReference>
<dbReference type="Proteomes" id="UP001230188">
    <property type="component" value="Unassembled WGS sequence"/>
</dbReference>
<feature type="region of interest" description="Disordered" evidence="5">
    <location>
        <begin position="402"/>
        <end position="431"/>
    </location>
</feature>
<dbReference type="EMBL" id="JAQMWT010000424">
    <property type="protein sequence ID" value="KAJ8601533.1"/>
    <property type="molecule type" value="Genomic_DNA"/>
</dbReference>
<reference evidence="7" key="1">
    <citation type="submission" date="2023-01" db="EMBL/GenBank/DDBJ databases">
        <title>Metagenome sequencing of chrysophaentin producing Chrysophaeum taylorii.</title>
        <authorList>
            <person name="Davison J."/>
            <person name="Bewley C."/>
        </authorList>
    </citation>
    <scope>NUCLEOTIDE SEQUENCE</scope>
    <source>
        <strain evidence="7">NIES-1699</strain>
    </source>
</reference>
<feature type="transmembrane region" description="Helical" evidence="6">
    <location>
        <begin position="377"/>
        <end position="396"/>
    </location>
</feature>
<evidence type="ECO:0000313" key="7">
    <source>
        <dbReference type="EMBL" id="KAJ8601533.1"/>
    </source>
</evidence>
<evidence type="ECO:0000256" key="1">
    <source>
        <dbReference type="ARBA" id="ARBA00009283"/>
    </source>
</evidence>
<dbReference type="CDD" id="cd24003">
    <property type="entry name" value="ASKHA_NBD_GDA1_CD39_NTPase"/>
    <property type="match status" value="1"/>
</dbReference>
<gene>
    <name evidence="7" type="ORF">CTAYLR_008011</name>
</gene>
<dbReference type="InterPro" id="IPR000407">
    <property type="entry name" value="GDA1_CD39_NTPase"/>
</dbReference>
<evidence type="ECO:0000313" key="8">
    <source>
        <dbReference type="Proteomes" id="UP001230188"/>
    </source>
</evidence>
<keyword evidence="6" id="KW-0812">Transmembrane</keyword>
<keyword evidence="4" id="KW-0547">Nucleotide-binding</keyword>
<dbReference type="GO" id="GO:0016020">
    <property type="term" value="C:membrane"/>
    <property type="evidence" value="ECO:0007669"/>
    <property type="project" value="TreeGrafter"/>
</dbReference>
<evidence type="ECO:0000256" key="3">
    <source>
        <dbReference type="PIRSR" id="PIRSR600407-1"/>
    </source>
</evidence>
<keyword evidence="2" id="KW-0378">Hydrolase</keyword>
<comment type="caution">
    <text evidence="7">The sequence shown here is derived from an EMBL/GenBank/DDBJ whole genome shotgun (WGS) entry which is preliminary data.</text>
</comment>
<dbReference type="PANTHER" id="PTHR11782:SF83">
    <property type="entry name" value="GUANOSINE-DIPHOSPHATASE"/>
    <property type="match status" value="1"/>
</dbReference>
<evidence type="ECO:0000256" key="5">
    <source>
        <dbReference type="SAM" id="MobiDB-lite"/>
    </source>
</evidence>
<dbReference type="Gene3D" id="3.30.420.150">
    <property type="entry name" value="Exopolyphosphatase. Domain 2"/>
    <property type="match status" value="2"/>
</dbReference>
<evidence type="ECO:0000256" key="4">
    <source>
        <dbReference type="PIRSR" id="PIRSR600407-2"/>
    </source>
</evidence>
<dbReference type="GO" id="GO:0017110">
    <property type="term" value="F:nucleoside diphosphate phosphatase activity"/>
    <property type="evidence" value="ECO:0007669"/>
    <property type="project" value="TreeGrafter"/>
</dbReference>
<keyword evidence="4" id="KW-0067">ATP-binding</keyword>
<keyword evidence="6" id="KW-0472">Membrane</keyword>
<accession>A0AAD7UBJ7</accession>
<name>A0AAD7UBJ7_9STRA</name>
<dbReference type="PANTHER" id="PTHR11782">
    <property type="entry name" value="ADENOSINE/GUANOSINE DIPHOSPHATASE"/>
    <property type="match status" value="1"/>
</dbReference>